<proteinExistence type="predicted"/>
<keyword evidence="11 12" id="KW-0472">Membrane</keyword>
<dbReference type="PANTHER" id="PTHR34220">
    <property type="entry name" value="SENSOR HISTIDINE KINASE YPDA"/>
    <property type="match status" value="1"/>
</dbReference>
<evidence type="ECO:0000256" key="1">
    <source>
        <dbReference type="ARBA" id="ARBA00000085"/>
    </source>
</evidence>
<organism evidence="15 16">
    <name type="scientific">Paenibacillus xanthanilyticus</name>
    <dbReference type="NCBI Taxonomy" id="1783531"/>
    <lineage>
        <taxon>Bacteria</taxon>
        <taxon>Bacillati</taxon>
        <taxon>Bacillota</taxon>
        <taxon>Bacilli</taxon>
        <taxon>Bacillales</taxon>
        <taxon>Paenibacillaceae</taxon>
        <taxon>Paenibacillus</taxon>
    </lineage>
</organism>
<name>A0ABV8K8Q2_9BACL</name>
<dbReference type="InterPro" id="IPR036890">
    <property type="entry name" value="HATPase_C_sf"/>
</dbReference>
<keyword evidence="12" id="KW-1133">Transmembrane helix</keyword>
<dbReference type="SUPFAM" id="SSF55874">
    <property type="entry name" value="ATPase domain of HSP90 chaperone/DNA topoisomerase II/histidine kinase"/>
    <property type="match status" value="1"/>
</dbReference>
<feature type="domain" description="HAMP" evidence="14">
    <location>
        <begin position="315"/>
        <end position="367"/>
    </location>
</feature>
<feature type="transmembrane region" description="Helical" evidence="12">
    <location>
        <begin position="294"/>
        <end position="317"/>
    </location>
</feature>
<evidence type="ECO:0000256" key="9">
    <source>
        <dbReference type="ARBA" id="ARBA00022840"/>
    </source>
</evidence>
<evidence type="ECO:0000256" key="2">
    <source>
        <dbReference type="ARBA" id="ARBA00004651"/>
    </source>
</evidence>
<dbReference type="SMART" id="SM00304">
    <property type="entry name" value="HAMP"/>
    <property type="match status" value="1"/>
</dbReference>
<keyword evidence="5" id="KW-0597">Phosphoprotein</keyword>
<comment type="subcellular location">
    <subcellularLocation>
        <location evidence="2">Cell membrane</location>
        <topology evidence="2">Multi-pass membrane protein</topology>
    </subcellularLocation>
</comment>
<dbReference type="Gene3D" id="6.10.340.10">
    <property type="match status" value="1"/>
</dbReference>
<dbReference type="Proteomes" id="UP001595715">
    <property type="component" value="Unassembled WGS sequence"/>
</dbReference>
<dbReference type="EMBL" id="JBHSAM010000033">
    <property type="protein sequence ID" value="MFC4102393.1"/>
    <property type="molecule type" value="Genomic_DNA"/>
</dbReference>
<dbReference type="GO" id="GO:0004673">
    <property type="term" value="F:protein histidine kinase activity"/>
    <property type="evidence" value="ECO:0007669"/>
    <property type="project" value="UniProtKB-EC"/>
</dbReference>
<gene>
    <name evidence="15" type="ORF">ACFOZ8_22510</name>
</gene>
<evidence type="ECO:0000256" key="11">
    <source>
        <dbReference type="ARBA" id="ARBA00023136"/>
    </source>
</evidence>
<evidence type="ECO:0000256" key="4">
    <source>
        <dbReference type="ARBA" id="ARBA00022475"/>
    </source>
</evidence>
<evidence type="ECO:0000256" key="5">
    <source>
        <dbReference type="ARBA" id="ARBA00022553"/>
    </source>
</evidence>
<keyword evidence="9" id="KW-0067">ATP-binding</keyword>
<dbReference type="PANTHER" id="PTHR34220:SF7">
    <property type="entry name" value="SENSOR HISTIDINE KINASE YPDA"/>
    <property type="match status" value="1"/>
</dbReference>
<keyword evidence="16" id="KW-1185">Reference proteome</keyword>
<accession>A0ABV8K8Q2</accession>
<dbReference type="InterPro" id="IPR003594">
    <property type="entry name" value="HATPase_dom"/>
</dbReference>
<keyword evidence="6 15" id="KW-0808">Transferase</keyword>
<keyword evidence="8 15" id="KW-0418">Kinase</keyword>
<reference evidence="16" key="1">
    <citation type="journal article" date="2019" name="Int. J. Syst. Evol. Microbiol.">
        <title>The Global Catalogue of Microorganisms (GCM) 10K type strain sequencing project: providing services to taxonomists for standard genome sequencing and annotation.</title>
        <authorList>
            <consortium name="The Broad Institute Genomics Platform"/>
            <consortium name="The Broad Institute Genome Sequencing Center for Infectious Disease"/>
            <person name="Wu L."/>
            <person name="Ma J."/>
        </authorList>
    </citation>
    <scope>NUCLEOTIDE SEQUENCE [LARGE SCALE GENOMIC DNA]</scope>
    <source>
        <strain evidence="16">IBRC-M 10987</strain>
    </source>
</reference>
<evidence type="ECO:0000256" key="12">
    <source>
        <dbReference type="SAM" id="Phobius"/>
    </source>
</evidence>
<dbReference type="InterPro" id="IPR010559">
    <property type="entry name" value="Sig_transdc_His_kin_internal"/>
</dbReference>
<evidence type="ECO:0000259" key="14">
    <source>
        <dbReference type="PROSITE" id="PS50885"/>
    </source>
</evidence>
<dbReference type="Gene3D" id="3.30.565.10">
    <property type="entry name" value="Histidine kinase-like ATPase, C-terminal domain"/>
    <property type="match status" value="1"/>
</dbReference>
<keyword evidence="4" id="KW-1003">Cell membrane</keyword>
<dbReference type="EC" id="2.7.13.3" evidence="3"/>
<dbReference type="InterPro" id="IPR005467">
    <property type="entry name" value="His_kinase_dom"/>
</dbReference>
<dbReference type="PROSITE" id="PS50885">
    <property type="entry name" value="HAMP"/>
    <property type="match status" value="1"/>
</dbReference>
<keyword evidence="12" id="KW-0812">Transmembrane</keyword>
<evidence type="ECO:0000256" key="10">
    <source>
        <dbReference type="ARBA" id="ARBA00023012"/>
    </source>
</evidence>
<evidence type="ECO:0000256" key="8">
    <source>
        <dbReference type="ARBA" id="ARBA00022777"/>
    </source>
</evidence>
<evidence type="ECO:0000256" key="3">
    <source>
        <dbReference type="ARBA" id="ARBA00012438"/>
    </source>
</evidence>
<dbReference type="InterPro" id="IPR050640">
    <property type="entry name" value="Bact_2-comp_sensor_kinase"/>
</dbReference>
<evidence type="ECO:0000256" key="7">
    <source>
        <dbReference type="ARBA" id="ARBA00022741"/>
    </source>
</evidence>
<dbReference type="SUPFAM" id="SSF158472">
    <property type="entry name" value="HAMP domain-like"/>
    <property type="match status" value="1"/>
</dbReference>
<evidence type="ECO:0000259" key="13">
    <source>
        <dbReference type="PROSITE" id="PS50109"/>
    </source>
</evidence>
<dbReference type="SMART" id="SM00387">
    <property type="entry name" value="HATPase_c"/>
    <property type="match status" value="1"/>
</dbReference>
<dbReference type="Pfam" id="PF02518">
    <property type="entry name" value="HATPase_c"/>
    <property type="match status" value="1"/>
</dbReference>
<dbReference type="PROSITE" id="PS50109">
    <property type="entry name" value="HIS_KIN"/>
    <property type="match status" value="1"/>
</dbReference>
<evidence type="ECO:0000256" key="6">
    <source>
        <dbReference type="ARBA" id="ARBA00022679"/>
    </source>
</evidence>
<evidence type="ECO:0000313" key="16">
    <source>
        <dbReference type="Proteomes" id="UP001595715"/>
    </source>
</evidence>
<comment type="catalytic activity">
    <reaction evidence="1">
        <text>ATP + protein L-histidine = ADP + protein N-phospho-L-histidine.</text>
        <dbReference type="EC" id="2.7.13.3"/>
    </reaction>
</comment>
<sequence>MNVIRMMNDMKMKKKLAITFISAAVLPLLLSGLLLTGKLRSIVIQDASAQVGANVERVRKRTEELIQVPLDISYRLTTDNALKRVAGQKYENNLEVIQAYRGYTDIRDYLQTYKELSGIRVYTVNPGALDNWEFIQATDRILAQDWYQEAIEQKGLAGWNLIQDERLGVDELSLIRSFPLDVPGRTGVLVISVDERQLHAILEQESFQTLIVDNRNRIVASNEADVFGKNLSDIHANANILSREEGSYDASINGKASKVVIAHLEPENSWNGLRVISIFSVSEITRDANNVIRLGVVVISASLLFAVLLIYASASLLSRRLFRLSHHMSKVGTGAWETYLHIDGKDEIGLLARRFNALVKSVTQLIEEVQETNRQKSLVEQRQNEIKFKMLASQINPHFLFNALESIRMESHIRKQDDIAQAVWLLSMLLRSSLEAGNGNIALRKELEWVRCYLEIQKFRYEERLDYRLQVEPQLEEMPIPPLIIQPLVENAIVHGLDNRAEGAVIEVEAKRVPNGVLIKVADNGAGMPADRLARVREELAAAVEDQEGQRIGLRNVNDRLVLLYGASSALRIESDPGSGTSIAFYIPEAIRDDQSPDRG</sequence>
<keyword evidence="10" id="KW-0902">Two-component regulatory system</keyword>
<dbReference type="CDD" id="cd06225">
    <property type="entry name" value="HAMP"/>
    <property type="match status" value="1"/>
</dbReference>
<keyword evidence="7" id="KW-0547">Nucleotide-binding</keyword>
<dbReference type="Pfam" id="PF00672">
    <property type="entry name" value="HAMP"/>
    <property type="match status" value="1"/>
</dbReference>
<dbReference type="RefSeq" id="WP_377721012.1">
    <property type="nucleotide sequence ID" value="NZ_JBHSAM010000033.1"/>
</dbReference>
<protein>
    <recommendedName>
        <fullName evidence="3">histidine kinase</fullName>
        <ecNumber evidence="3">2.7.13.3</ecNumber>
    </recommendedName>
</protein>
<feature type="domain" description="Histidine kinase" evidence="13">
    <location>
        <begin position="484"/>
        <end position="591"/>
    </location>
</feature>
<dbReference type="Pfam" id="PF06580">
    <property type="entry name" value="His_kinase"/>
    <property type="match status" value="1"/>
</dbReference>
<comment type="caution">
    <text evidence="15">The sequence shown here is derived from an EMBL/GenBank/DDBJ whole genome shotgun (WGS) entry which is preliminary data.</text>
</comment>
<dbReference type="InterPro" id="IPR003660">
    <property type="entry name" value="HAMP_dom"/>
</dbReference>
<evidence type="ECO:0000313" key="15">
    <source>
        <dbReference type="EMBL" id="MFC4102393.1"/>
    </source>
</evidence>